<dbReference type="InterPro" id="IPR003661">
    <property type="entry name" value="HisK_dim/P_dom"/>
</dbReference>
<dbReference type="SMART" id="SM00387">
    <property type="entry name" value="HATPase_c"/>
    <property type="match status" value="1"/>
</dbReference>
<gene>
    <name evidence="5" type="ORF">ACFFJP_08490</name>
</gene>
<dbReference type="GO" id="GO:0016301">
    <property type="term" value="F:kinase activity"/>
    <property type="evidence" value="ECO:0007669"/>
    <property type="project" value="UniProtKB-KW"/>
</dbReference>
<dbReference type="InterPro" id="IPR004358">
    <property type="entry name" value="Sig_transdc_His_kin-like_C"/>
</dbReference>
<dbReference type="InterPro" id="IPR005467">
    <property type="entry name" value="His_kinase_dom"/>
</dbReference>
<organism evidence="5 6">
    <name type="scientific">Rheinheimera tilapiae</name>
    <dbReference type="NCBI Taxonomy" id="875043"/>
    <lineage>
        <taxon>Bacteria</taxon>
        <taxon>Pseudomonadati</taxon>
        <taxon>Pseudomonadota</taxon>
        <taxon>Gammaproteobacteria</taxon>
        <taxon>Chromatiales</taxon>
        <taxon>Chromatiaceae</taxon>
        <taxon>Rheinheimera</taxon>
    </lineage>
</organism>
<dbReference type="EC" id="2.7.13.3" evidence="2"/>
<dbReference type="InterPro" id="IPR003594">
    <property type="entry name" value="HATPase_dom"/>
</dbReference>
<dbReference type="SUPFAM" id="SSF55874">
    <property type="entry name" value="ATPase domain of HSP90 chaperone/DNA topoisomerase II/histidine kinase"/>
    <property type="match status" value="1"/>
</dbReference>
<dbReference type="EMBL" id="JBHLXP010000001">
    <property type="protein sequence ID" value="MFC0048325.1"/>
    <property type="molecule type" value="Genomic_DNA"/>
</dbReference>
<name>A0ABV6BFQ4_9GAMM</name>
<keyword evidence="6" id="KW-1185">Reference proteome</keyword>
<dbReference type="SUPFAM" id="SSF47384">
    <property type="entry name" value="Homodimeric domain of signal transducing histidine kinase"/>
    <property type="match status" value="1"/>
</dbReference>
<dbReference type="InterPro" id="IPR036097">
    <property type="entry name" value="HisK_dim/P_sf"/>
</dbReference>
<evidence type="ECO:0000313" key="6">
    <source>
        <dbReference type="Proteomes" id="UP001589813"/>
    </source>
</evidence>
<evidence type="ECO:0000313" key="5">
    <source>
        <dbReference type="EMBL" id="MFC0048325.1"/>
    </source>
</evidence>
<reference evidence="5 6" key="1">
    <citation type="submission" date="2024-09" db="EMBL/GenBank/DDBJ databases">
        <authorList>
            <person name="Sun Q."/>
            <person name="Mori K."/>
        </authorList>
    </citation>
    <scope>NUCLEOTIDE SEQUENCE [LARGE SCALE GENOMIC DNA]</scope>
    <source>
        <strain evidence="5 6">KCTC 23315</strain>
    </source>
</reference>
<dbReference type="Gene3D" id="3.30.565.10">
    <property type="entry name" value="Histidine kinase-like ATPase, C-terminal domain"/>
    <property type="match status" value="1"/>
</dbReference>
<dbReference type="Pfam" id="PF00512">
    <property type="entry name" value="HisKA"/>
    <property type="match status" value="1"/>
</dbReference>
<evidence type="ECO:0000256" key="2">
    <source>
        <dbReference type="ARBA" id="ARBA00012438"/>
    </source>
</evidence>
<feature type="domain" description="Histidine kinase" evidence="4">
    <location>
        <begin position="213"/>
        <end position="449"/>
    </location>
</feature>
<dbReference type="PANTHER" id="PTHR43065">
    <property type="entry name" value="SENSOR HISTIDINE KINASE"/>
    <property type="match status" value="1"/>
</dbReference>
<dbReference type="SMART" id="SM00388">
    <property type="entry name" value="HisKA"/>
    <property type="match status" value="1"/>
</dbReference>
<dbReference type="CDD" id="cd00082">
    <property type="entry name" value="HisKA"/>
    <property type="match status" value="1"/>
</dbReference>
<keyword evidence="3" id="KW-0597">Phosphoprotein</keyword>
<evidence type="ECO:0000259" key="4">
    <source>
        <dbReference type="PROSITE" id="PS50109"/>
    </source>
</evidence>
<comment type="catalytic activity">
    <reaction evidence="1">
        <text>ATP + protein L-histidine = ADP + protein N-phospho-L-histidine.</text>
        <dbReference type="EC" id="2.7.13.3"/>
    </reaction>
</comment>
<dbReference type="PRINTS" id="PR00344">
    <property type="entry name" value="BCTRLSENSOR"/>
</dbReference>
<evidence type="ECO:0000256" key="1">
    <source>
        <dbReference type="ARBA" id="ARBA00000085"/>
    </source>
</evidence>
<protein>
    <recommendedName>
        <fullName evidence="2">histidine kinase</fullName>
        <ecNumber evidence="2">2.7.13.3</ecNumber>
    </recommendedName>
</protein>
<dbReference type="Gene3D" id="1.10.287.130">
    <property type="match status" value="1"/>
</dbReference>
<dbReference type="SUPFAM" id="SSF55781">
    <property type="entry name" value="GAF domain-like"/>
    <property type="match status" value="1"/>
</dbReference>
<dbReference type="Proteomes" id="UP001589813">
    <property type="component" value="Unassembled WGS sequence"/>
</dbReference>
<sequence length="451" mass="50456">MKNQEQLQEKILQLTYEKQQLEQFRHLNELLSHGLDAILSSEHHDELFSKLFEGIIKVIDYDAICILQRLNDSAQLQLLASQPALNAQLLPDADALAQLFLRDLNLFNLPKLDWWQPAMSGFSDGYLSALTYPLQTTQSSFVLLLFSKKIGAFSANNAGMLRSFSSFIASTLSQIEKRKLLQERDDLRAQQYRIEQSLMRQEKMAAIGQLAAGVAHELNNPLGFIYCNLNTLRHYLQQYDQFITQSTQLHPELKTLGDSLQLGYLQQESQDLINESLEGARRSRDIINNLRTFSHPDEKTQHDLDFCSLLKDSIRIAQTQVKHNARIQLHLPAEPALLRGNATQLGQVLLNLLINANQAVGAGKGQIDLSLYAADGQWILDIQDNGCGIAESAQAHIFEPFFTTKPVGQGTGLGLSLSRAIVEQHGGTLRLADTSAAGTCFQLRLPVLEAR</sequence>
<dbReference type="RefSeq" id="WP_377242405.1">
    <property type="nucleotide sequence ID" value="NZ_JBHLXP010000001.1"/>
</dbReference>
<dbReference type="InterPro" id="IPR036890">
    <property type="entry name" value="HATPase_C_sf"/>
</dbReference>
<proteinExistence type="predicted"/>
<accession>A0ABV6BFQ4</accession>
<keyword evidence="5" id="KW-0418">Kinase</keyword>
<keyword evidence="5" id="KW-0808">Transferase</keyword>
<dbReference type="PANTHER" id="PTHR43065:SF42">
    <property type="entry name" value="TWO-COMPONENT SENSOR PPRA"/>
    <property type="match status" value="1"/>
</dbReference>
<dbReference type="Pfam" id="PF02518">
    <property type="entry name" value="HATPase_c"/>
    <property type="match status" value="1"/>
</dbReference>
<evidence type="ECO:0000256" key="3">
    <source>
        <dbReference type="ARBA" id="ARBA00022553"/>
    </source>
</evidence>
<dbReference type="PROSITE" id="PS50109">
    <property type="entry name" value="HIS_KIN"/>
    <property type="match status" value="1"/>
</dbReference>
<comment type="caution">
    <text evidence="5">The sequence shown here is derived from an EMBL/GenBank/DDBJ whole genome shotgun (WGS) entry which is preliminary data.</text>
</comment>